<reference evidence="3" key="1">
    <citation type="submission" date="2014-04" db="EMBL/GenBank/DDBJ databases">
        <title>Whole-Genome optical mapping and complete genome sequence of Sphingobacterium deserti sp. nov., a new spaces isolated from desert in the west of China.</title>
        <authorList>
            <person name="Teng C."/>
            <person name="Zhou Z."/>
            <person name="Li X."/>
            <person name="Chen M."/>
            <person name="Lin M."/>
            <person name="Wang L."/>
            <person name="Su S."/>
            <person name="Zhang C."/>
            <person name="Zhang W."/>
        </authorList>
    </citation>
    <scope>NUCLEOTIDE SEQUENCE [LARGE SCALE GENOMIC DNA]</scope>
    <source>
        <strain evidence="3">ACCC05744</strain>
    </source>
</reference>
<dbReference type="PATRIC" id="fig|1229276.3.peg.3136"/>
<dbReference type="eggNOG" id="COG2267">
    <property type="taxonomic scope" value="Bacteria"/>
</dbReference>
<organism evidence="2 3">
    <name type="scientific">Sphingobacterium deserti</name>
    <dbReference type="NCBI Taxonomy" id="1229276"/>
    <lineage>
        <taxon>Bacteria</taxon>
        <taxon>Pseudomonadati</taxon>
        <taxon>Bacteroidota</taxon>
        <taxon>Sphingobacteriia</taxon>
        <taxon>Sphingobacteriales</taxon>
        <taxon>Sphingobacteriaceae</taxon>
        <taxon>Sphingobacterium</taxon>
    </lineage>
</organism>
<dbReference type="PANTHER" id="PTHR43798">
    <property type="entry name" value="MONOACYLGLYCEROL LIPASE"/>
    <property type="match status" value="1"/>
</dbReference>
<keyword evidence="2" id="KW-0378">Hydrolase</keyword>
<keyword evidence="3" id="KW-1185">Reference proteome</keyword>
<evidence type="ECO:0000259" key="1">
    <source>
        <dbReference type="Pfam" id="PF00561"/>
    </source>
</evidence>
<dbReference type="PRINTS" id="PR00111">
    <property type="entry name" value="ABHYDROLASE"/>
</dbReference>
<sequence>MYIVDLKRNSIFSINFNDMAERLIKSNKIRIGDISISYYHKKAKTESETTIIFLHGFPFNKNMWRPQLENLPDHVSAIAVDIRGHGNSTAGHGFFSIDVFAKDLRVFMEKLDIQQCVLCGVSMGGYIALRAYELFPEKITGLVLSDTHSKADSNAAKQKRFDSIQAVLNHGRRPFAIGFVENVFAARSIDEMPDATELIKSSIRRNSISTICATLLALASRTDTSESLFQIEVPCLLIRGAEDKITSKQDMTDMANAIPNNRFVEIENAGHLPNLEDARRFTDLLTEFLEKV</sequence>
<protein>
    <submittedName>
        <fullName evidence="2">Alpha/beta hydrolase fold protein</fullName>
    </submittedName>
</protein>
<proteinExistence type="predicted"/>
<evidence type="ECO:0000313" key="2">
    <source>
        <dbReference type="EMBL" id="KGE13198.1"/>
    </source>
</evidence>
<evidence type="ECO:0000313" key="3">
    <source>
        <dbReference type="Proteomes" id="UP000031802"/>
    </source>
</evidence>
<reference evidence="2 3" key="2">
    <citation type="journal article" date="2015" name="PLoS ONE">
        <title>Whole-Genome Optical Mapping and Finished Genome Sequence of Sphingobacterium deserti sp. nov., a New Species Isolated from the Western Desert of China.</title>
        <authorList>
            <person name="Teng C."/>
            <person name="Zhou Z."/>
            <person name="Molnar I."/>
            <person name="Li X."/>
            <person name="Tang R."/>
            <person name="Chen M."/>
            <person name="Wang L."/>
            <person name="Su S."/>
            <person name="Zhang W."/>
            <person name="Lin M."/>
        </authorList>
    </citation>
    <scope>NUCLEOTIDE SEQUENCE [LARGE SCALE GENOMIC DNA]</scope>
    <source>
        <strain evidence="3">ACCC05744</strain>
    </source>
</reference>
<dbReference type="InterPro" id="IPR050266">
    <property type="entry name" value="AB_hydrolase_sf"/>
</dbReference>
<accession>A0A0B8T2S9</accession>
<dbReference type="SUPFAM" id="SSF53474">
    <property type="entry name" value="alpha/beta-Hydrolases"/>
    <property type="match status" value="1"/>
</dbReference>
<dbReference type="Gene3D" id="3.40.50.1820">
    <property type="entry name" value="alpha/beta hydrolase"/>
    <property type="match status" value="1"/>
</dbReference>
<dbReference type="Proteomes" id="UP000031802">
    <property type="component" value="Unassembled WGS sequence"/>
</dbReference>
<comment type="caution">
    <text evidence="2">The sequence shown here is derived from an EMBL/GenBank/DDBJ whole genome shotgun (WGS) entry which is preliminary data.</text>
</comment>
<dbReference type="AlphaFoldDB" id="A0A0B8T2S9"/>
<dbReference type="GO" id="GO:0016787">
    <property type="term" value="F:hydrolase activity"/>
    <property type="evidence" value="ECO:0007669"/>
    <property type="project" value="UniProtKB-KW"/>
</dbReference>
<name>A0A0B8T2S9_9SPHI</name>
<dbReference type="STRING" id="1229276.DI53_3034"/>
<dbReference type="InterPro" id="IPR029058">
    <property type="entry name" value="AB_hydrolase_fold"/>
</dbReference>
<gene>
    <name evidence="2" type="ORF">DI53_3034</name>
</gene>
<feature type="domain" description="AB hydrolase-1" evidence="1">
    <location>
        <begin position="50"/>
        <end position="277"/>
    </location>
</feature>
<dbReference type="Pfam" id="PF00561">
    <property type="entry name" value="Abhydrolase_1"/>
    <property type="match status" value="1"/>
</dbReference>
<dbReference type="EMBL" id="JJMU01000054">
    <property type="protein sequence ID" value="KGE13198.1"/>
    <property type="molecule type" value="Genomic_DNA"/>
</dbReference>
<dbReference type="InterPro" id="IPR000073">
    <property type="entry name" value="AB_hydrolase_1"/>
</dbReference>